<dbReference type="PANTHER" id="PTHR17901:SF14">
    <property type="entry name" value="MAGNESIUM-DEPENDENT PHOSPHATASE 1"/>
    <property type="match status" value="1"/>
</dbReference>
<evidence type="ECO:0000313" key="2">
    <source>
        <dbReference type="Proteomes" id="UP001165289"/>
    </source>
</evidence>
<dbReference type="EMBL" id="JAKMXF010000088">
    <property type="protein sequence ID" value="KAI6658490.1"/>
    <property type="molecule type" value="Genomic_DNA"/>
</dbReference>
<proteinExistence type="predicted"/>
<dbReference type="NCBIfam" id="TIGR01685">
    <property type="entry name" value="MDP-1"/>
    <property type="match status" value="1"/>
</dbReference>
<dbReference type="SFLD" id="SFLDG01129">
    <property type="entry name" value="C1.5:_HAD__Beta-PGM__Phosphata"/>
    <property type="match status" value="1"/>
</dbReference>
<dbReference type="SFLD" id="SFLDS00003">
    <property type="entry name" value="Haloacid_Dehalogenase"/>
    <property type="match status" value="1"/>
</dbReference>
<accession>A0AAV7KC96</accession>
<organism evidence="1 2">
    <name type="scientific">Oopsacas minuta</name>
    <dbReference type="NCBI Taxonomy" id="111878"/>
    <lineage>
        <taxon>Eukaryota</taxon>
        <taxon>Metazoa</taxon>
        <taxon>Porifera</taxon>
        <taxon>Hexactinellida</taxon>
        <taxon>Hexasterophora</taxon>
        <taxon>Lyssacinosida</taxon>
        <taxon>Leucopsacidae</taxon>
        <taxon>Oopsacas</taxon>
    </lineage>
</organism>
<dbReference type="SFLD" id="SFLDG01131">
    <property type="entry name" value="C1.5.2:_MDP_Like"/>
    <property type="match status" value="1"/>
</dbReference>
<keyword evidence="2" id="KW-1185">Reference proteome</keyword>
<evidence type="ECO:0000313" key="1">
    <source>
        <dbReference type="EMBL" id="KAI6658490.1"/>
    </source>
</evidence>
<dbReference type="InterPro" id="IPR023214">
    <property type="entry name" value="HAD_sf"/>
</dbReference>
<dbReference type="InterPro" id="IPR010036">
    <property type="entry name" value="MDP_1_eu_arc"/>
</dbReference>
<dbReference type="SUPFAM" id="SSF56784">
    <property type="entry name" value="HAD-like"/>
    <property type="match status" value="1"/>
</dbReference>
<protein>
    <submittedName>
        <fullName evidence="1">Magnesium-dependent phosphatase 1-like</fullName>
    </submittedName>
</protein>
<dbReference type="Pfam" id="PF12689">
    <property type="entry name" value="Acid_PPase"/>
    <property type="match status" value="1"/>
</dbReference>
<sequence length="181" mass="21125">MASANILMENESQHILPKILPKLVIFDLDYTLWPFWADTLYDLNYKSDGKGGIIGSRSSDKKKLYKDTRELLEILSKAKIPIAAASRTDDPPMAKNLLKLFDIDKYFSYKEIYPGCKVDHFKQFHKYSQFPYKEMLFFDDEERNIQDVSLLGVTCVHVDRGITKREFLDGLNLFSRKENKK</sequence>
<dbReference type="GO" id="GO:0003993">
    <property type="term" value="F:acid phosphatase activity"/>
    <property type="evidence" value="ECO:0007669"/>
    <property type="project" value="TreeGrafter"/>
</dbReference>
<dbReference type="Gene3D" id="3.40.50.1000">
    <property type="entry name" value="HAD superfamily/HAD-like"/>
    <property type="match status" value="1"/>
</dbReference>
<dbReference type="InterPro" id="IPR036412">
    <property type="entry name" value="HAD-like_sf"/>
</dbReference>
<dbReference type="Proteomes" id="UP001165289">
    <property type="component" value="Unassembled WGS sequence"/>
</dbReference>
<dbReference type="InterPro" id="IPR010033">
    <property type="entry name" value="HAD_SF_ppase_IIIC"/>
</dbReference>
<gene>
    <name evidence="1" type="ORF">LOD99_15290</name>
</gene>
<reference evidence="1 2" key="1">
    <citation type="journal article" date="2023" name="BMC Biol.">
        <title>The compact genome of the sponge Oopsacas minuta (Hexactinellida) is lacking key metazoan core genes.</title>
        <authorList>
            <person name="Santini S."/>
            <person name="Schenkelaars Q."/>
            <person name="Jourda C."/>
            <person name="Duchesne M."/>
            <person name="Belahbib H."/>
            <person name="Rocher C."/>
            <person name="Selva M."/>
            <person name="Riesgo A."/>
            <person name="Vervoort M."/>
            <person name="Leys S.P."/>
            <person name="Kodjabachian L."/>
            <person name="Le Bivic A."/>
            <person name="Borchiellini C."/>
            <person name="Claverie J.M."/>
            <person name="Renard E."/>
        </authorList>
    </citation>
    <scope>NUCLEOTIDE SEQUENCE [LARGE SCALE GENOMIC DNA]</scope>
    <source>
        <strain evidence="1">SPO-2</strain>
    </source>
</reference>
<dbReference type="PANTHER" id="PTHR17901">
    <property type="entry name" value="MAGNESIUM-DEPENDENT PHOSPHATASE 1 MDP1"/>
    <property type="match status" value="1"/>
</dbReference>
<dbReference type="AlphaFoldDB" id="A0AAV7KC96"/>
<dbReference type="NCBIfam" id="TIGR01681">
    <property type="entry name" value="HAD-SF-IIIC"/>
    <property type="match status" value="1"/>
</dbReference>
<name>A0AAV7KC96_9METZ</name>
<comment type="caution">
    <text evidence="1">The sequence shown here is derived from an EMBL/GenBank/DDBJ whole genome shotgun (WGS) entry which is preliminary data.</text>
</comment>